<evidence type="ECO:0000313" key="2">
    <source>
        <dbReference type="Proteomes" id="UP000887574"/>
    </source>
</evidence>
<dbReference type="AlphaFoldDB" id="A0A915DDA2"/>
<feature type="compositionally biased region" description="Basic and acidic residues" evidence="1">
    <location>
        <begin position="134"/>
        <end position="144"/>
    </location>
</feature>
<evidence type="ECO:0000313" key="3">
    <source>
        <dbReference type="WBParaSite" id="jg18692"/>
    </source>
</evidence>
<reference evidence="3" key="1">
    <citation type="submission" date="2022-11" db="UniProtKB">
        <authorList>
            <consortium name="WormBaseParasite"/>
        </authorList>
    </citation>
    <scope>IDENTIFICATION</scope>
</reference>
<dbReference type="WBParaSite" id="jg18692">
    <property type="protein sequence ID" value="jg18692"/>
    <property type="gene ID" value="jg18692"/>
</dbReference>
<name>A0A915DDA2_9BILA</name>
<proteinExistence type="predicted"/>
<keyword evidence="2" id="KW-1185">Reference proteome</keyword>
<dbReference type="Proteomes" id="UP000887574">
    <property type="component" value="Unplaced"/>
</dbReference>
<sequence length="152" mass="17465">MVAANLSKSAARKQIRRERVKNQLPLVQANAVEDIHIPVEHKFYNGHELFLLADSGEHMIDPNRKGVLRRRLSSRGNREEVHRKRAARKGLPRWRVARSGVPRKRLARKIVAKSRVTTRKEEVTQEGASILLPSKEETYERDTQEDGSQEAD</sequence>
<protein>
    <submittedName>
        <fullName evidence="3">Uncharacterized protein</fullName>
    </submittedName>
</protein>
<feature type="region of interest" description="Disordered" evidence="1">
    <location>
        <begin position="115"/>
        <end position="152"/>
    </location>
</feature>
<evidence type="ECO:0000256" key="1">
    <source>
        <dbReference type="SAM" id="MobiDB-lite"/>
    </source>
</evidence>
<organism evidence="2 3">
    <name type="scientific">Ditylenchus dipsaci</name>
    <dbReference type="NCBI Taxonomy" id="166011"/>
    <lineage>
        <taxon>Eukaryota</taxon>
        <taxon>Metazoa</taxon>
        <taxon>Ecdysozoa</taxon>
        <taxon>Nematoda</taxon>
        <taxon>Chromadorea</taxon>
        <taxon>Rhabditida</taxon>
        <taxon>Tylenchina</taxon>
        <taxon>Tylenchomorpha</taxon>
        <taxon>Sphaerularioidea</taxon>
        <taxon>Anguinidae</taxon>
        <taxon>Anguininae</taxon>
        <taxon>Ditylenchus</taxon>
    </lineage>
</organism>
<accession>A0A915DDA2</accession>